<evidence type="ECO:0000256" key="3">
    <source>
        <dbReference type="ARBA" id="ARBA00023136"/>
    </source>
</evidence>
<sequence length="741" mass="81224">MNGQPKPQDHTFRFRSRLLRLGLMILLFLLVGRLTYIQVVQADFLEESAQYWIKVSKEVNGTRGTIYDSNGKKLVFTGVAYDINIDLARLRAEDAKEKGDTSVEYARFLAPLIGATEQEIRERIEDALADPEKKGIYLGEKGQKVEAEVHDKIKAMHDEDRYEGITTIRTDVRRYPNGTFASSILGYYGHDDTAKKESGRAGLEYVYNDVLAGKPGFVEYYTDRDGHPLPNYKPDLKVPAVDGQDIVLTIDENIQHFVEDELNHIVDKYGPKHASIIVADPNNGEILAMGSRPNYDPNEFAKADSEALWNNWNLRAFEPGSTFKVFVMAAALAENKLDLEETFQSGRINVGGDVVRDWNEGKGFGTISYREGVYNSSNVGFVKIGQKLGKDKLYEHIYNFGFNKPTGIDLPGEEAGLLFDPAKMREIDLASTSFGQGISVTPIQQVAAMTAVANGGKVYQPHLVKELRDHDGDTVKEIEPKVLYEIGNPEVMSTVRDVMEETVLADKVKTNVIKGYHVAGKTGTAQVMKPGGGYEDDKYRLSFIGFAPADKPRILVYVTVDQPTRNAPLQFGSLVAAPSAKVVMEQSLRYLQVPIDQEDGAGQAEAGASGEPAAPVTYVKVPDFIGGTADSVQKVAEAQGLKIETVGDGPRVTGQWPDTTYGQVPQGSEIKLYFGPEGSGDGKVKVPDLRGLSLREAMETLALLHLQVDLTGSGYVAKQGTPPGTLVPYGTSVTLELAPQS</sequence>
<evidence type="ECO:0000313" key="6">
    <source>
        <dbReference type="EMBL" id="MCX7571600.1"/>
    </source>
</evidence>
<dbReference type="Proteomes" id="UP001208017">
    <property type="component" value="Unassembled WGS sequence"/>
</dbReference>
<dbReference type="SUPFAM" id="SSF56601">
    <property type="entry name" value="beta-lactamase/transpeptidase-like"/>
    <property type="match status" value="1"/>
</dbReference>
<comment type="similarity">
    <text evidence="2">Belongs to the transpeptidase family.</text>
</comment>
<evidence type="ECO:0000256" key="1">
    <source>
        <dbReference type="ARBA" id="ARBA00004370"/>
    </source>
</evidence>
<dbReference type="PROSITE" id="PS51178">
    <property type="entry name" value="PASTA"/>
    <property type="match status" value="2"/>
</dbReference>
<dbReference type="Gene3D" id="3.90.1310.10">
    <property type="entry name" value="Penicillin-binding protein 2a (Domain 2)"/>
    <property type="match status" value="1"/>
</dbReference>
<reference evidence="6 7" key="1">
    <citation type="submission" date="2022-11" db="EMBL/GenBank/DDBJ databases">
        <title>Study of microbial diversity in lake waters.</title>
        <authorList>
            <person name="Zhang J."/>
        </authorList>
    </citation>
    <scope>NUCLEOTIDE SEQUENCE [LARGE SCALE GENOMIC DNA]</scope>
    <source>
        <strain evidence="6 7">DT12</strain>
    </source>
</reference>
<dbReference type="Gene3D" id="3.30.450.330">
    <property type="match status" value="1"/>
</dbReference>
<evidence type="ECO:0000256" key="4">
    <source>
        <dbReference type="SAM" id="Phobius"/>
    </source>
</evidence>
<feature type="domain" description="PASTA" evidence="5">
    <location>
        <begin position="615"/>
        <end position="676"/>
    </location>
</feature>
<accession>A0ABT3X7N3</accession>
<dbReference type="InterPro" id="IPR005543">
    <property type="entry name" value="PASTA_dom"/>
</dbReference>
<keyword evidence="7" id="KW-1185">Reference proteome</keyword>
<dbReference type="InterPro" id="IPR050515">
    <property type="entry name" value="Beta-lactam/transpept"/>
</dbReference>
<evidence type="ECO:0000313" key="7">
    <source>
        <dbReference type="Proteomes" id="UP001208017"/>
    </source>
</evidence>
<dbReference type="Pfam" id="PF03717">
    <property type="entry name" value="PBP_dimer"/>
    <property type="match status" value="1"/>
</dbReference>
<keyword evidence="3 4" id="KW-0472">Membrane</keyword>
<comment type="subcellular location">
    <subcellularLocation>
        <location evidence="1">Membrane</location>
    </subcellularLocation>
</comment>
<dbReference type="Pfam" id="PF00905">
    <property type="entry name" value="Transpeptidase"/>
    <property type="match status" value="1"/>
</dbReference>
<dbReference type="Gene3D" id="3.40.710.10">
    <property type="entry name" value="DD-peptidase/beta-lactamase superfamily"/>
    <property type="match status" value="1"/>
</dbReference>
<dbReference type="InterPro" id="IPR036138">
    <property type="entry name" value="PBP_dimer_sf"/>
</dbReference>
<organism evidence="6 7">
    <name type="scientific">Tumebacillus lacus</name>
    <dbReference type="NCBI Taxonomy" id="2995335"/>
    <lineage>
        <taxon>Bacteria</taxon>
        <taxon>Bacillati</taxon>
        <taxon>Bacillota</taxon>
        <taxon>Bacilli</taxon>
        <taxon>Bacillales</taxon>
        <taxon>Alicyclobacillaceae</taxon>
        <taxon>Tumebacillus</taxon>
    </lineage>
</organism>
<dbReference type="SMART" id="SM00740">
    <property type="entry name" value="PASTA"/>
    <property type="match status" value="2"/>
</dbReference>
<proteinExistence type="inferred from homology"/>
<name>A0ABT3X7N3_9BACL</name>
<dbReference type="InterPro" id="IPR005311">
    <property type="entry name" value="PBP_dimer"/>
</dbReference>
<dbReference type="PANTHER" id="PTHR30627">
    <property type="entry name" value="PEPTIDOGLYCAN D,D-TRANSPEPTIDASE"/>
    <property type="match status" value="1"/>
</dbReference>
<evidence type="ECO:0000259" key="5">
    <source>
        <dbReference type="PROSITE" id="PS51178"/>
    </source>
</evidence>
<evidence type="ECO:0000256" key="2">
    <source>
        <dbReference type="ARBA" id="ARBA00007171"/>
    </source>
</evidence>
<dbReference type="Gene3D" id="3.30.10.20">
    <property type="match status" value="1"/>
</dbReference>
<dbReference type="SUPFAM" id="SSF54184">
    <property type="entry name" value="Penicillin-binding protein 2x (pbp-2x), c-terminal domain"/>
    <property type="match status" value="2"/>
</dbReference>
<gene>
    <name evidence="6" type="ORF">OS242_16750</name>
</gene>
<feature type="domain" description="PASTA" evidence="5">
    <location>
        <begin position="680"/>
        <end position="739"/>
    </location>
</feature>
<dbReference type="InterPro" id="IPR012338">
    <property type="entry name" value="Beta-lactam/transpept-like"/>
</dbReference>
<keyword evidence="4" id="KW-1133">Transmembrane helix</keyword>
<dbReference type="InterPro" id="IPR001460">
    <property type="entry name" value="PCN-bd_Tpept"/>
</dbReference>
<dbReference type="PANTHER" id="PTHR30627:SF1">
    <property type="entry name" value="PEPTIDOGLYCAN D,D-TRANSPEPTIDASE FTSI"/>
    <property type="match status" value="1"/>
</dbReference>
<dbReference type="SUPFAM" id="SSF56519">
    <property type="entry name" value="Penicillin binding protein dimerisation domain"/>
    <property type="match status" value="1"/>
</dbReference>
<comment type="caution">
    <text evidence="6">The sequence shown here is derived from an EMBL/GenBank/DDBJ whole genome shotgun (WGS) entry which is preliminary data.</text>
</comment>
<protein>
    <submittedName>
        <fullName evidence="6">Penicillin-binding transpeptidase domain-containing protein</fullName>
    </submittedName>
</protein>
<keyword evidence="4" id="KW-0812">Transmembrane</keyword>
<dbReference type="RefSeq" id="WP_267152844.1">
    <property type="nucleotide sequence ID" value="NZ_JAPMLT010000011.1"/>
</dbReference>
<feature type="transmembrane region" description="Helical" evidence="4">
    <location>
        <begin position="21"/>
        <end position="39"/>
    </location>
</feature>
<dbReference type="CDD" id="cd06575">
    <property type="entry name" value="PASTA_Pbp2x-like_2"/>
    <property type="match status" value="1"/>
</dbReference>
<dbReference type="EMBL" id="JAPMLT010000011">
    <property type="protein sequence ID" value="MCX7571600.1"/>
    <property type="molecule type" value="Genomic_DNA"/>
</dbReference>
<dbReference type="Pfam" id="PF03793">
    <property type="entry name" value="PASTA"/>
    <property type="match status" value="2"/>
</dbReference>